<protein>
    <recommendedName>
        <fullName evidence="7">Cobalamin biosynthesis protein CbiD</fullName>
    </recommendedName>
</protein>
<evidence type="ECO:0000256" key="1">
    <source>
        <dbReference type="ARBA" id="ARBA00022573"/>
    </source>
</evidence>
<evidence type="ECO:0000313" key="6">
    <source>
        <dbReference type="EMBL" id="KKK83401.1"/>
    </source>
</evidence>
<dbReference type="NCBIfam" id="TIGR00312">
    <property type="entry name" value="cbiD"/>
    <property type="match status" value="1"/>
</dbReference>
<dbReference type="EMBL" id="LAZR01052238">
    <property type="protein sequence ID" value="KKK83401.1"/>
    <property type="molecule type" value="Genomic_DNA"/>
</dbReference>
<reference evidence="6" key="1">
    <citation type="journal article" date="2015" name="Nature">
        <title>Complex archaea that bridge the gap between prokaryotes and eukaryotes.</title>
        <authorList>
            <person name="Spang A."/>
            <person name="Saw J.H."/>
            <person name="Jorgensen S.L."/>
            <person name="Zaremba-Niedzwiedzka K."/>
            <person name="Martijn J."/>
            <person name="Lind A.E."/>
            <person name="van Eijk R."/>
            <person name="Schleper C."/>
            <person name="Guy L."/>
            <person name="Ettema T.J."/>
        </authorList>
    </citation>
    <scope>NUCLEOTIDE SEQUENCE</scope>
</reference>
<dbReference type="SUPFAM" id="SSF111342">
    <property type="entry name" value="CbiD-like"/>
    <property type="match status" value="1"/>
</dbReference>
<sequence length="220" mass="23059">MGAATELLLGGDRRRSVQISLPGGPDGQPGEKVRFKLKDKKLEGQWAHASVIKDAGDDPDVTNRAEICARVRQVKTRKSALNVSGGKGVGRVTRPGLAVKPGNAAINPVPMKMILTEVQKAIAKAGGRAKFGALDVVISVPDGERLAQMTLNARLGIIGGISILGTTGIVKPLSTDAWTATISASLNVAEAAGLDTVVMSSGRTSERVHMEHLSLTRRLT</sequence>
<evidence type="ECO:0000256" key="4">
    <source>
        <dbReference type="ARBA" id="ARBA00022691"/>
    </source>
</evidence>
<keyword evidence="3" id="KW-0808">Transferase</keyword>
<name>A0A0F9BG59_9ZZZZ</name>
<dbReference type="InterPro" id="IPR036074">
    <property type="entry name" value="CbiD_sf"/>
</dbReference>
<dbReference type="GO" id="GO:0008168">
    <property type="term" value="F:methyltransferase activity"/>
    <property type="evidence" value="ECO:0007669"/>
    <property type="project" value="UniProtKB-KW"/>
</dbReference>
<evidence type="ECO:0008006" key="7">
    <source>
        <dbReference type="Google" id="ProtNLM"/>
    </source>
</evidence>
<comment type="caution">
    <text evidence="6">The sequence shown here is derived from an EMBL/GenBank/DDBJ whole genome shotgun (WGS) entry which is preliminary data.</text>
</comment>
<feature type="region of interest" description="Disordered" evidence="5">
    <location>
        <begin position="1"/>
        <end position="32"/>
    </location>
</feature>
<proteinExistence type="predicted"/>
<gene>
    <name evidence="6" type="ORF">LCGC14_2793740</name>
</gene>
<keyword evidence="2" id="KW-0489">Methyltransferase</keyword>
<dbReference type="GO" id="GO:0032259">
    <property type="term" value="P:methylation"/>
    <property type="evidence" value="ECO:0007669"/>
    <property type="project" value="UniProtKB-KW"/>
</dbReference>
<dbReference type="Pfam" id="PF01888">
    <property type="entry name" value="CbiD"/>
    <property type="match status" value="1"/>
</dbReference>
<accession>A0A0F9BG59</accession>
<dbReference type="InterPro" id="IPR002748">
    <property type="entry name" value="CbiD"/>
</dbReference>
<dbReference type="GO" id="GO:0009236">
    <property type="term" value="P:cobalamin biosynthetic process"/>
    <property type="evidence" value="ECO:0007669"/>
    <property type="project" value="UniProtKB-KW"/>
</dbReference>
<dbReference type="PANTHER" id="PTHR35863">
    <property type="entry name" value="COBALT-PRECORRIN-5B C(1)-METHYLTRANSFERASE"/>
    <property type="match status" value="1"/>
</dbReference>
<dbReference type="AlphaFoldDB" id="A0A0F9BG59"/>
<evidence type="ECO:0000256" key="2">
    <source>
        <dbReference type="ARBA" id="ARBA00022603"/>
    </source>
</evidence>
<evidence type="ECO:0000256" key="3">
    <source>
        <dbReference type="ARBA" id="ARBA00022679"/>
    </source>
</evidence>
<keyword evidence="4" id="KW-0949">S-adenosyl-L-methionine</keyword>
<keyword evidence="1" id="KW-0169">Cobalamin biosynthesis</keyword>
<organism evidence="6">
    <name type="scientific">marine sediment metagenome</name>
    <dbReference type="NCBI Taxonomy" id="412755"/>
    <lineage>
        <taxon>unclassified sequences</taxon>
        <taxon>metagenomes</taxon>
        <taxon>ecological metagenomes</taxon>
    </lineage>
</organism>
<dbReference type="Gene3D" id="3.30.2110.10">
    <property type="entry name" value="CbiD-like"/>
    <property type="match status" value="1"/>
</dbReference>
<evidence type="ECO:0000256" key="5">
    <source>
        <dbReference type="SAM" id="MobiDB-lite"/>
    </source>
</evidence>
<dbReference type="PANTHER" id="PTHR35863:SF1">
    <property type="entry name" value="COBALT-PRECORRIN-5B C(1)-METHYLTRANSFERASE"/>
    <property type="match status" value="1"/>
</dbReference>